<proteinExistence type="predicted"/>
<keyword evidence="3" id="KW-0804">Transcription</keyword>
<evidence type="ECO:0000313" key="8">
    <source>
        <dbReference type="Proteomes" id="UP001218188"/>
    </source>
</evidence>
<keyword evidence="2" id="KW-0805">Transcription regulation</keyword>
<dbReference type="PANTHER" id="PTHR46469:SF1">
    <property type="entry name" value="TRANSCRIPTION INITIATION FACTOR TFIID SUBUNIT 8"/>
    <property type="match status" value="1"/>
</dbReference>
<feature type="region of interest" description="Disordered" evidence="5">
    <location>
        <begin position="242"/>
        <end position="268"/>
    </location>
</feature>
<feature type="domain" description="Bromodomain associated" evidence="6">
    <location>
        <begin position="2"/>
        <end position="78"/>
    </location>
</feature>
<organism evidence="7 8">
    <name type="scientific">Mycena alexandri</name>
    <dbReference type="NCBI Taxonomy" id="1745969"/>
    <lineage>
        <taxon>Eukaryota</taxon>
        <taxon>Fungi</taxon>
        <taxon>Dikarya</taxon>
        <taxon>Basidiomycota</taxon>
        <taxon>Agaricomycotina</taxon>
        <taxon>Agaricomycetes</taxon>
        <taxon>Agaricomycetidae</taxon>
        <taxon>Agaricales</taxon>
        <taxon>Marasmiineae</taxon>
        <taxon>Mycenaceae</taxon>
        <taxon>Mycena</taxon>
    </lineage>
</organism>
<dbReference type="Proteomes" id="UP001218188">
    <property type="component" value="Unassembled WGS sequence"/>
</dbReference>
<dbReference type="InterPro" id="IPR006565">
    <property type="entry name" value="BTP"/>
</dbReference>
<name>A0AAD6TMT0_9AGAR</name>
<dbReference type="AlphaFoldDB" id="A0AAD6TMT0"/>
<dbReference type="PANTHER" id="PTHR46469">
    <property type="entry name" value="TRANSCRIPTION INITIATION FACTOR TFIID SUBUNIT 8"/>
    <property type="match status" value="1"/>
</dbReference>
<gene>
    <name evidence="7" type="ORF">C8F04DRAFT_1061335</name>
</gene>
<keyword evidence="4" id="KW-0539">Nucleus</keyword>
<dbReference type="GO" id="GO:0006367">
    <property type="term" value="P:transcription initiation at RNA polymerase II promoter"/>
    <property type="evidence" value="ECO:0007669"/>
    <property type="project" value="TreeGrafter"/>
</dbReference>
<dbReference type="EMBL" id="JARJCM010000002">
    <property type="protein sequence ID" value="KAJ7046677.1"/>
    <property type="molecule type" value="Genomic_DNA"/>
</dbReference>
<sequence>MEAGSYKLLESATQRSVHAAGFSRASASTTALLTDLLARYLALLASSAARYAQHANRTVVTPADTLSALHDLGFDLTDLKDYIAEGRELGRYAVYSGRRVEELAEMRRELQVGRAREKGEVVLEYAPLPIYDEEDNDDDEEEEEDEDEEELEPPAKRQRTLDWDGHIPSFLPPFPVIDDAPPQPDSPRAESPHPLQPPPSVPSAPLVVPQLTATSTSAADYLLQLPYEQSFLADVSQWHLPGPQPSASSSSSRPILNPAASTSATAPTTNPELALYKAFHHILRHPQRDPAPSNPARHRVAMSLLQQTQVVPRWELPDTMYAGAASAGGASVRAWPIVPTYAVTKDPTTPQRRFPPTHRTVAAPDRLAPILASQSSRIPELARAVLPPAVYARVTRLTHPMPLTRGNKTLKYGSGVAAPWNAVAGAGGSESRNANGDEGGEGHAKEKEKEKRIPDARVYATWEYETKDFKAGLKKRPNTNTNTSVPPVNARRSSRAVA</sequence>
<keyword evidence="8" id="KW-1185">Reference proteome</keyword>
<evidence type="ECO:0000256" key="3">
    <source>
        <dbReference type="ARBA" id="ARBA00023163"/>
    </source>
</evidence>
<comment type="subcellular location">
    <subcellularLocation>
        <location evidence="1">Nucleus</location>
    </subcellularLocation>
</comment>
<dbReference type="GO" id="GO:0046982">
    <property type="term" value="F:protein heterodimerization activity"/>
    <property type="evidence" value="ECO:0007669"/>
    <property type="project" value="InterPro"/>
</dbReference>
<evidence type="ECO:0000256" key="1">
    <source>
        <dbReference type="ARBA" id="ARBA00004123"/>
    </source>
</evidence>
<evidence type="ECO:0000256" key="5">
    <source>
        <dbReference type="SAM" id="MobiDB-lite"/>
    </source>
</evidence>
<dbReference type="Gene3D" id="1.10.20.10">
    <property type="entry name" value="Histone, subunit A"/>
    <property type="match status" value="1"/>
</dbReference>
<feature type="region of interest" description="Disordered" evidence="5">
    <location>
        <begin position="124"/>
        <end position="206"/>
    </location>
</feature>
<feature type="region of interest" description="Disordered" evidence="5">
    <location>
        <begin position="423"/>
        <end position="455"/>
    </location>
</feature>
<feature type="compositionally biased region" description="Basic and acidic residues" evidence="5">
    <location>
        <begin position="440"/>
        <end position="455"/>
    </location>
</feature>
<dbReference type="InterPro" id="IPR009072">
    <property type="entry name" value="Histone-fold"/>
</dbReference>
<evidence type="ECO:0000256" key="2">
    <source>
        <dbReference type="ARBA" id="ARBA00023015"/>
    </source>
</evidence>
<dbReference type="SMART" id="SM00576">
    <property type="entry name" value="BTP"/>
    <property type="match status" value="1"/>
</dbReference>
<dbReference type="GO" id="GO:0005669">
    <property type="term" value="C:transcription factor TFIID complex"/>
    <property type="evidence" value="ECO:0007669"/>
    <property type="project" value="InterPro"/>
</dbReference>
<feature type="compositionally biased region" description="Low complexity" evidence="5">
    <location>
        <begin position="478"/>
        <end position="489"/>
    </location>
</feature>
<protein>
    <recommendedName>
        <fullName evidence="6">Bromodomain associated domain-containing protein</fullName>
    </recommendedName>
</protein>
<comment type="caution">
    <text evidence="7">The sequence shown here is derived from an EMBL/GenBank/DDBJ whole genome shotgun (WGS) entry which is preliminary data.</text>
</comment>
<evidence type="ECO:0000259" key="6">
    <source>
        <dbReference type="SMART" id="SM00576"/>
    </source>
</evidence>
<feature type="compositionally biased region" description="Basic and acidic residues" evidence="5">
    <location>
        <begin position="153"/>
        <end position="165"/>
    </location>
</feature>
<feature type="compositionally biased region" description="Low complexity" evidence="5">
    <location>
        <begin position="246"/>
        <end position="268"/>
    </location>
</feature>
<feature type="compositionally biased region" description="Acidic residues" evidence="5">
    <location>
        <begin position="131"/>
        <end position="152"/>
    </location>
</feature>
<feature type="region of interest" description="Disordered" evidence="5">
    <location>
        <begin position="469"/>
        <end position="498"/>
    </location>
</feature>
<evidence type="ECO:0000313" key="7">
    <source>
        <dbReference type="EMBL" id="KAJ7046677.1"/>
    </source>
</evidence>
<evidence type="ECO:0000256" key="4">
    <source>
        <dbReference type="ARBA" id="ARBA00023242"/>
    </source>
</evidence>
<reference evidence="7" key="1">
    <citation type="submission" date="2023-03" db="EMBL/GenBank/DDBJ databases">
        <title>Massive genome expansion in bonnet fungi (Mycena s.s.) driven by repeated elements and novel gene families across ecological guilds.</title>
        <authorList>
            <consortium name="Lawrence Berkeley National Laboratory"/>
            <person name="Harder C.B."/>
            <person name="Miyauchi S."/>
            <person name="Viragh M."/>
            <person name="Kuo A."/>
            <person name="Thoen E."/>
            <person name="Andreopoulos B."/>
            <person name="Lu D."/>
            <person name="Skrede I."/>
            <person name="Drula E."/>
            <person name="Henrissat B."/>
            <person name="Morin E."/>
            <person name="Kohler A."/>
            <person name="Barry K."/>
            <person name="LaButti K."/>
            <person name="Morin E."/>
            <person name="Salamov A."/>
            <person name="Lipzen A."/>
            <person name="Mereny Z."/>
            <person name="Hegedus B."/>
            <person name="Baldrian P."/>
            <person name="Stursova M."/>
            <person name="Weitz H."/>
            <person name="Taylor A."/>
            <person name="Grigoriev I.V."/>
            <person name="Nagy L.G."/>
            <person name="Martin F."/>
            <person name="Kauserud H."/>
        </authorList>
    </citation>
    <scope>NUCLEOTIDE SEQUENCE</scope>
    <source>
        <strain evidence="7">CBHHK200</strain>
    </source>
</reference>
<dbReference type="SUPFAM" id="SSF47113">
    <property type="entry name" value="Histone-fold"/>
    <property type="match status" value="1"/>
</dbReference>
<feature type="compositionally biased region" description="Pro residues" evidence="5">
    <location>
        <begin position="170"/>
        <end position="185"/>
    </location>
</feature>
<accession>A0AAD6TMT0</accession>
<dbReference type="Pfam" id="PF07524">
    <property type="entry name" value="Bromo_TP"/>
    <property type="match status" value="1"/>
</dbReference>
<dbReference type="InterPro" id="IPR037818">
    <property type="entry name" value="TAF8"/>
</dbReference>